<proteinExistence type="predicted"/>
<dbReference type="Pfam" id="PF09947">
    <property type="entry name" value="DUF2180"/>
    <property type="match status" value="1"/>
</dbReference>
<reference evidence="2" key="1">
    <citation type="journal article" date="2019" name="Int. J. Syst. Evol. Microbiol.">
        <title>The Global Catalogue of Microorganisms (GCM) 10K type strain sequencing project: providing services to taxonomists for standard genome sequencing and annotation.</title>
        <authorList>
            <consortium name="The Broad Institute Genomics Platform"/>
            <consortium name="The Broad Institute Genome Sequencing Center for Infectious Disease"/>
            <person name="Wu L."/>
            <person name="Ma J."/>
        </authorList>
    </citation>
    <scope>NUCLEOTIDE SEQUENCE [LARGE SCALE GENOMIC DNA]</scope>
    <source>
        <strain evidence="2">CGMCC 4.7641</strain>
    </source>
</reference>
<dbReference type="RefSeq" id="WP_378314333.1">
    <property type="nucleotide sequence ID" value="NZ_JBHUKS010000041.1"/>
</dbReference>
<protein>
    <submittedName>
        <fullName evidence="1">DUF2180 family protein</fullName>
    </submittedName>
</protein>
<gene>
    <name evidence="1" type="ORF">ACFSVL_45805</name>
</gene>
<dbReference type="EMBL" id="JBHUKS010000041">
    <property type="protein sequence ID" value="MFD2474794.1"/>
    <property type="molecule type" value="Genomic_DNA"/>
</dbReference>
<organism evidence="1 2">
    <name type="scientific">Amycolatopsis silviterrae</name>
    <dbReference type="NCBI Taxonomy" id="1656914"/>
    <lineage>
        <taxon>Bacteria</taxon>
        <taxon>Bacillati</taxon>
        <taxon>Actinomycetota</taxon>
        <taxon>Actinomycetes</taxon>
        <taxon>Pseudonocardiales</taxon>
        <taxon>Pseudonocardiaceae</taxon>
        <taxon>Amycolatopsis</taxon>
    </lineage>
</organism>
<evidence type="ECO:0000313" key="1">
    <source>
        <dbReference type="EMBL" id="MFD2474794.1"/>
    </source>
</evidence>
<keyword evidence="2" id="KW-1185">Reference proteome</keyword>
<name>A0ABW5HNB7_9PSEU</name>
<evidence type="ECO:0000313" key="2">
    <source>
        <dbReference type="Proteomes" id="UP001597483"/>
    </source>
</evidence>
<dbReference type="Proteomes" id="UP001597483">
    <property type="component" value="Unassembled WGS sequence"/>
</dbReference>
<comment type="caution">
    <text evidence="1">The sequence shown here is derived from an EMBL/GenBank/DDBJ whole genome shotgun (WGS) entry which is preliminary data.</text>
</comment>
<sequence>MHCLDCVLEGQTRPAVGICTSCGAAVCRDCVRVGRHRTRHVTGFSSADLSATETRQLACPTCAGALSVHHAREYRFEPSARPPAAMQ</sequence>
<dbReference type="InterPro" id="IPR017211">
    <property type="entry name" value="UCP037465_Znf"/>
</dbReference>
<accession>A0ABW5HNB7</accession>